<keyword evidence="4" id="KW-0521">NADP</keyword>
<evidence type="ECO:0000256" key="1">
    <source>
        <dbReference type="ARBA" id="ARBA00009183"/>
    </source>
</evidence>
<dbReference type="Proteomes" id="UP001174934">
    <property type="component" value="Unassembled WGS sequence"/>
</dbReference>
<evidence type="ECO:0000256" key="4">
    <source>
        <dbReference type="ARBA" id="ARBA00022857"/>
    </source>
</evidence>
<comment type="similarity">
    <text evidence="1">Belongs to the FMO family.</text>
</comment>
<dbReference type="InterPro" id="IPR036188">
    <property type="entry name" value="FAD/NAD-bd_sf"/>
</dbReference>
<reference evidence="7" key="1">
    <citation type="submission" date="2023-06" db="EMBL/GenBank/DDBJ databases">
        <title>Genome-scale phylogeny and comparative genomics of the fungal order Sordariales.</title>
        <authorList>
            <consortium name="Lawrence Berkeley National Laboratory"/>
            <person name="Hensen N."/>
            <person name="Bonometti L."/>
            <person name="Westerberg I."/>
            <person name="Brannstrom I.O."/>
            <person name="Guillou S."/>
            <person name="Cros-Aarteil S."/>
            <person name="Calhoun S."/>
            <person name="Haridas S."/>
            <person name="Kuo A."/>
            <person name="Mondo S."/>
            <person name="Pangilinan J."/>
            <person name="Riley R."/>
            <person name="LaButti K."/>
            <person name="Andreopoulos B."/>
            <person name="Lipzen A."/>
            <person name="Chen C."/>
            <person name="Yanf M."/>
            <person name="Daum C."/>
            <person name="Ng V."/>
            <person name="Clum A."/>
            <person name="Steindorff A."/>
            <person name="Ohm R."/>
            <person name="Martin F."/>
            <person name="Silar P."/>
            <person name="Natvig D."/>
            <person name="Lalanne C."/>
            <person name="Gautier V."/>
            <person name="Ament-velasquez S.L."/>
            <person name="Kruys A."/>
            <person name="Hutchinson M.I."/>
            <person name="Powell A.J."/>
            <person name="Barry K."/>
            <person name="Miller A.N."/>
            <person name="Grigoriev I.V."/>
            <person name="Debuchy R."/>
            <person name="Gladieux P."/>
            <person name="Thoren M.H."/>
            <person name="Johannesson H."/>
        </authorList>
    </citation>
    <scope>NUCLEOTIDE SEQUENCE</scope>
    <source>
        <strain evidence="7">SMH3391-2</strain>
    </source>
</reference>
<evidence type="ECO:0000256" key="3">
    <source>
        <dbReference type="ARBA" id="ARBA00022827"/>
    </source>
</evidence>
<dbReference type="Pfam" id="PF00743">
    <property type="entry name" value="FMO-like"/>
    <property type="match status" value="2"/>
</dbReference>
<keyword evidence="8" id="KW-1185">Reference proteome</keyword>
<dbReference type="GO" id="GO:0050660">
    <property type="term" value="F:flavin adenine dinucleotide binding"/>
    <property type="evidence" value="ECO:0007669"/>
    <property type="project" value="InterPro"/>
</dbReference>
<dbReference type="InterPro" id="IPR000960">
    <property type="entry name" value="Flavin_mOase"/>
</dbReference>
<dbReference type="PANTHER" id="PTHR23023">
    <property type="entry name" value="DIMETHYLANILINE MONOOXYGENASE"/>
    <property type="match status" value="1"/>
</dbReference>
<dbReference type="AlphaFoldDB" id="A0AA39XM81"/>
<evidence type="ECO:0000313" key="7">
    <source>
        <dbReference type="EMBL" id="KAK0636628.1"/>
    </source>
</evidence>
<keyword evidence="5" id="KW-0560">Oxidoreductase</keyword>
<dbReference type="GO" id="GO:0050661">
    <property type="term" value="F:NADP binding"/>
    <property type="evidence" value="ECO:0007669"/>
    <property type="project" value="InterPro"/>
</dbReference>
<name>A0AA39XM81_9PEZI</name>
<dbReference type="Pfam" id="PF01266">
    <property type="entry name" value="DAO"/>
    <property type="match status" value="1"/>
</dbReference>
<dbReference type="InterPro" id="IPR050346">
    <property type="entry name" value="FMO-like"/>
</dbReference>
<dbReference type="PIRSF" id="PIRSF000332">
    <property type="entry name" value="FMO"/>
    <property type="match status" value="1"/>
</dbReference>
<keyword evidence="3" id="KW-0274">FAD</keyword>
<dbReference type="PRINTS" id="PR00370">
    <property type="entry name" value="FMOXYGENASE"/>
</dbReference>
<dbReference type="GO" id="GO:0004499">
    <property type="term" value="F:N,N-dimethylaniline monooxygenase activity"/>
    <property type="evidence" value="ECO:0007669"/>
    <property type="project" value="InterPro"/>
</dbReference>
<evidence type="ECO:0000259" key="6">
    <source>
        <dbReference type="Pfam" id="PF01266"/>
    </source>
</evidence>
<gene>
    <name evidence="7" type="ORF">B0T17DRAFT_485279</name>
</gene>
<sequence>MAASQVTGAYPLKQIQTVAVIGAGISGISTAAHLLRAGLSVTVFERSSASGGIWNYDARPPLDTPFPSGLASEGDYKLSLPEQYGQHHTSSSSSSDLLRDKNAFDKAEISHAPPSACYPGLTTNIPIPQMGTSLASYPAELPAFVGWSTVSDYIRGISKDTGVDAVTVHRTRVEEVRKDANTDKWRVRTLTLEEDATDSGSAPRWTERDDWVFDAVVVASGNFVTPRVPDSPGLKEWKARFPDSLKHSKQYRTPNVYKDANVLVVGASISGMDVVRELAGAAKKVYQSSRGGQYDLAESLIPKGAERVAGIKSFGPLSKSPEGKLSGSMELSDGRVINDINHVLFATGYVTSYPFLSHLHSDTASIEEAGDELLVTADGDMTHNTHKEIFYIPDPTLAIVGRPFHLSAFPSFDKQAQVVARVFSGQASLPSSEAMRAEYRKKVREKGLGRFFHCYLHDAGEVQYVADLVAWVNRDARERGKPEMQGHSEEWIAGYWKLREDAKALFANDSAWEGAYFGRGNGEGATAV</sequence>
<accession>A0AA39XM81</accession>
<comment type="caution">
    <text evidence="7">The sequence shown here is derived from an EMBL/GenBank/DDBJ whole genome shotgun (WGS) entry which is preliminary data.</text>
</comment>
<evidence type="ECO:0000313" key="8">
    <source>
        <dbReference type="Proteomes" id="UP001174934"/>
    </source>
</evidence>
<organism evidence="7 8">
    <name type="scientific">Bombardia bombarda</name>
    <dbReference type="NCBI Taxonomy" id="252184"/>
    <lineage>
        <taxon>Eukaryota</taxon>
        <taxon>Fungi</taxon>
        <taxon>Dikarya</taxon>
        <taxon>Ascomycota</taxon>
        <taxon>Pezizomycotina</taxon>
        <taxon>Sordariomycetes</taxon>
        <taxon>Sordariomycetidae</taxon>
        <taxon>Sordariales</taxon>
        <taxon>Lasiosphaeriaceae</taxon>
        <taxon>Bombardia</taxon>
    </lineage>
</organism>
<keyword evidence="2" id="KW-0285">Flavoprotein</keyword>
<dbReference type="Gene3D" id="3.50.50.60">
    <property type="entry name" value="FAD/NAD(P)-binding domain"/>
    <property type="match status" value="2"/>
</dbReference>
<dbReference type="InterPro" id="IPR006076">
    <property type="entry name" value="FAD-dep_OxRdtase"/>
</dbReference>
<dbReference type="InterPro" id="IPR020946">
    <property type="entry name" value="Flavin_mOase-like"/>
</dbReference>
<evidence type="ECO:0000256" key="5">
    <source>
        <dbReference type="ARBA" id="ARBA00023002"/>
    </source>
</evidence>
<dbReference type="EMBL" id="JAULSR010000001">
    <property type="protein sequence ID" value="KAK0636628.1"/>
    <property type="molecule type" value="Genomic_DNA"/>
</dbReference>
<evidence type="ECO:0000256" key="2">
    <source>
        <dbReference type="ARBA" id="ARBA00022630"/>
    </source>
</evidence>
<feature type="domain" description="FAD dependent oxidoreductase" evidence="6">
    <location>
        <begin position="18"/>
        <end position="50"/>
    </location>
</feature>
<protein>
    <recommendedName>
        <fullName evidence="6">FAD dependent oxidoreductase domain-containing protein</fullName>
    </recommendedName>
</protein>
<proteinExistence type="inferred from homology"/>
<dbReference type="SUPFAM" id="SSF51905">
    <property type="entry name" value="FAD/NAD(P)-binding domain"/>
    <property type="match status" value="2"/>
</dbReference>